<gene>
    <name evidence="3" type="ORF">C7M71_012315</name>
</gene>
<keyword evidence="3" id="KW-0808">Transferase</keyword>
<dbReference type="PANTHER" id="PTHR23028:SF53">
    <property type="entry name" value="ACYL_TRANSF_3 DOMAIN-CONTAINING PROTEIN"/>
    <property type="match status" value="1"/>
</dbReference>
<evidence type="ECO:0000313" key="3">
    <source>
        <dbReference type="EMBL" id="AXI81358.1"/>
    </source>
</evidence>
<keyword evidence="1" id="KW-0812">Transmembrane</keyword>
<feature type="transmembrane region" description="Helical" evidence="1">
    <location>
        <begin position="306"/>
        <end position="327"/>
    </location>
</feature>
<dbReference type="InterPro" id="IPR002656">
    <property type="entry name" value="Acyl_transf_3_dom"/>
</dbReference>
<keyword evidence="4" id="KW-1185">Reference proteome</keyword>
<dbReference type="PANTHER" id="PTHR23028">
    <property type="entry name" value="ACETYLTRANSFERASE"/>
    <property type="match status" value="1"/>
</dbReference>
<dbReference type="Pfam" id="PF01757">
    <property type="entry name" value="Acyl_transf_3"/>
    <property type="match status" value="1"/>
</dbReference>
<dbReference type="GO" id="GO:0016020">
    <property type="term" value="C:membrane"/>
    <property type="evidence" value="ECO:0007669"/>
    <property type="project" value="TreeGrafter"/>
</dbReference>
<dbReference type="GO" id="GO:0016747">
    <property type="term" value="F:acyltransferase activity, transferring groups other than amino-acyl groups"/>
    <property type="evidence" value="ECO:0007669"/>
    <property type="project" value="InterPro"/>
</dbReference>
<keyword evidence="1" id="KW-0472">Membrane</keyword>
<feature type="transmembrane region" description="Helical" evidence="1">
    <location>
        <begin position="271"/>
        <end position="294"/>
    </location>
</feature>
<feature type="transmembrane region" description="Helical" evidence="1">
    <location>
        <begin position="241"/>
        <end position="264"/>
    </location>
</feature>
<dbReference type="Proteomes" id="UP000249340">
    <property type="component" value="Chromosome"/>
</dbReference>
<keyword evidence="3" id="KW-0012">Acyltransferase</keyword>
<dbReference type="KEGG" id="stri:C7M71_012315"/>
<evidence type="ECO:0000259" key="2">
    <source>
        <dbReference type="Pfam" id="PF01757"/>
    </source>
</evidence>
<feature type="transmembrane region" description="Helical" evidence="1">
    <location>
        <begin position="42"/>
        <end position="63"/>
    </location>
</feature>
<organism evidence="3 4">
    <name type="scientific">Peterkaempfera bronchialis</name>
    <dbReference type="NCBI Taxonomy" id="2126346"/>
    <lineage>
        <taxon>Bacteria</taxon>
        <taxon>Bacillati</taxon>
        <taxon>Actinomycetota</taxon>
        <taxon>Actinomycetes</taxon>
        <taxon>Kitasatosporales</taxon>
        <taxon>Streptomycetaceae</taxon>
        <taxon>Peterkaempfera</taxon>
    </lineage>
</organism>
<dbReference type="InterPro" id="IPR050879">
    <property type="entry name" value="Acyltransferase_3"/>
</dbReference>
<keyword evidence="1" id="KW-1133">Transmembrane helix</keyword>
<feature type="transmembrane region" description="Helical" evidence="1">
    <location>
        <begin position="158"/>
        <end position="178"/>
    </location>
</feature>
<reference evidence="4" key="1">
    <citation type="submission" date="2018-07" db="EMBL/GenBank/DDBJ databases">
        <title>Streptacidiphilus bronchialis DSM 106435 chromosome.</title>
        <authorList>
            <person name="Batra D."/>
            <person name="Gulvik C.A."/>
        </authorList>
    </citation>
    <scope>NUCLEOTIDE SEQUENCE [LARGE SCALE GENOMIC DNA]</scope>
    <source>
        <strain evidence="4">DSM 106435</strain>
    </source>
</reference>
<feature type="transmembrane region" description="Helical" evidence="1">
    <location>
        <begin position="184"/>
        <end position="201"/>
    </location>
</feature>
<dbReference type="EMBL" id="CP031264">
    <property type="protein sequence ID" value="AXI81358.1"/>
    <property type="molecule type" value="Genomic_DNA"/>
</dbReference>
<name>A0A345T5V3_9ACTN</name>
<dbReference type="OrthoDB" id="9807745at2"/>
<sequence length="346" mass="38084">MDGLRLVAALMVCAYHYGGRGGPVQQAWGQSPATLFPTLHGAFSYGCLGVQVFFVISGFVICMSSWGRTVKEFFASRVSRLYPAYWFAVLLITAVLALRPVVAQPLPLPEVLVNLTMMQQPMGSGRVLGVCWTLWVEARFYLLFALVVWKGVTYRRSVAFCAVWLVASVLAAGMRLPAVDLVVMPQYAPFFIGGLALYLVHRFGGNPTLWAIVAMSWGLGQYQAVQGLVSPPGTEVFHHRSAWVVTAVITAGYLAVAVVALGWLDRADWRWLTVAGALTYPFYLVHEHLGWVVIEVLHRRLGLSAHATLAATAAGMLLLAWLVHRLVERRWGPPLKRALLRSPGRG</sequence>
<feature type="domain" description="Acyltransferase 3" evidence="2">
    <location>
        <begin position="1"/>
        <end position="324"/>
    </location>
</feature>
<feature type="transmembrane region" description="Helical" evidence="1">
    <location>
        <begin position="84"/>
        <end position="107"/>
    </location>
</feature>
<protein>
    <submittedName>
        <fullName evidence="3">Acyltransferase</fullName>
    </submittedName>
</protein>
<evidence type="ECO:0000313" key="4">
    <source>
        <dbReference type="Proteomes" id="UP000249340"/>
    </source>
</evidence>
<proteinExistence type="predicted"/>
<feature type="transmembrane region" description="Helical" evidence="1">
    <location>
        <begin position="127"/>
        <end position="149"/>
    </location>
</feature>
<dbReference type="GO" id="GO:0009103">
    <property type="term" value="P:lipopolysaccharide biosynthetic process"/>
    <property type="evidence" value="ECO:0007669"/>
    <property type="project" value="TreeGrafter"/>
</dbReference>
<accession>A0A345T5V3</accession>
<feature type="transmembrane region" description="Helical" evidence="1">
    <location>
        <begin position="208"/>
        <end position="229"/>
    </location>
</feature>
<evidence type="ECO:0000256" key="1">
    <source>
        <dbReference type="SAM" id="Phobius"/>
    </source>
</evidence>
<dbReference type="AlphaFoldDB" id="A0A345T5V3"/>